<protein>
    <submittedName>
        <fullName evidence="11">Sideroflexin-4 isoform X1</fullName>
    </submittedName>
</protein>
<evidence type="ECO:0000313" key="10">
    <source>
        <dbReference type="Proteomes" id="UP000221080"/>
    </source>
</evidence>
<dbReference type="GO" id="GO:0006865">
    <property type="term" value="P:amino acid transport"/>
    <property type="evidence" value="ECO:0007669"/>
    <property type="project" value="UniProtKB-KW"/>
</dbReference>
<dbReference type="CTD" id="119559"/>
<evidence type="ECO:0000256" key="8">
    <source>
        <dbReference type="ARBA" id="ARBA00023136"/>
    </source>
</evidence>
<reference evidence="11" key="2">
    <citation type="submission" date="2025-08" db="UniProtKB">
        <authorList>
            <consortium name="RefSeq"/>
        </authorList>
    </citation>
    <scope>IDENTIFICATION</scope>
    <source>
        <tissue evidence="11">Blood</tissue>
    </source>
</reference>
<dbReference type="Pfam" id="PF03820">
    <property type="entry name" value="SFXNs"/>
    <property type="match status" value="1"/>
</dbReference>
<dbReference type="KEGG" id="ipu:108263167"/>
<dbReference type="PANTHER" id="PTHR11153">
    <property type="entry name" value="SIDEROFLEXIN"/>
    <property type="match status" value="1"/>
</dbReference>
<reference evidence="10" key="1">
    <citation type="journal article" date="2016" name="Nat. Commun.">
        <title>The channel catfish genome sequence provides insights into the evolution of scale formation in teleosts.</title>
        <authorList>
            <person name="Liu Z."/>
            <person name="Liu S."/>
            <person name="Yao J."/>
            <person name="Bao L."/>
            <person name="Zhang J."/>
            <person name="Li Y."/>
            <person name="Jiang C."/>
            <person name="Sun L."/>
            <person name="Wang R."/>
            <person name="Zhang Y."/>
            <person name="Zhou T."/>
            <person name="Zeng Q."/>
            <person name="Fu Q."/>
            <person name="Gao S."/>
            <person name="Li N."/>
            <person name="Koren S."/>
            <person name="Jiang Y."/>
            <person name="Zimin A."/>
            <person name="Xu P."/>
            <person name="Phillippy A.M."/>
            <person name="Geng X."/>
            <person name="Song L."/>
            <person name="Sun F."/>
            <person name="Li C."/>
            <person name="Wang X."/>
            <person name="Chen A."/>
            <person name="Jin Y."/>
            <person name="Yuan Z."/>
            <person name="Yang Y."/>
            <person name="Tan S."/>
            <person name="Peatman E."/>
            <person name="Lu J."/>
            <person name="Qin Z."/>
            <person name="Dunham R."/>
            <person name="Li Z."/>
            <person name="Sonstegard T."/>
            <person name="Feng J."/>
            <person name="Danzmann R.G."/>
            <person name="Schroeder S."/>
            <person name="Scheffler B."/>
            <person name="Duke M.V."/>
            <person name="Ballard L."/>
            <person name="Kucuktas H."/>
            <person name="Kaltenboeck L."/>
            <person name="Liu H."/>
            <person name="Armbruster J."/>
            <person name="Xie Y."/>
            <person name="Kirby M.L."/>
            <person name="Tian Y."/>
            <person name="Flanagan M.E."/>
            <person name="Mu W."/>
            <person name="Waldbieser G.C."/>
        </authorList>
    </citation>
    <scope>NUCLEOTIDE SEQUENCE [LARGE SCALE GENOMIC DNA]</scope>
    <source>
        <strain evidence="10">SDA103</strain>
    </source>
</reference>
<evidence type="ECO:0000256" key="6">
    <source>
        <dbReference type="ARBA" id="ARBA00022989"/>
    </source>
</evidence>
<keyword evidence="6 9" id="KW-1133">Transmembrane helix</keyword>
<dbReference type="GeneID" id="108263167"/>
<keyword evidence="7" id="KW-0496">Mitochondrion</keyword>
<keyword evidence="8 9" id="KW-0472">Membrane</keyword>
<comment type="subcellular location">
    <subcellularLocation>
        <location evidence="1">Mitochondrion membrane</location>
        <topology evidence="1">Multi-pass membrane protein</topology>
    </subcellularLocation>
</comment>
<evidence type="ECO:0000256" key="2">
    <source>
        <dbReference type="ARBA" id="ARBA00005974"/>
    </source>
</evidence>
<keyword evidence="4 9" id="KW-0812">Transmembrane</keyword>
<gene>
    <name evidence="11" type="primary">sfxn4</name>
</gene>
<dbReference type="GO" id="GO:1990542">
    <property type="term" value="P:mitochondrial transmembrane transport"/>
    <property type="evidence" value="ECO:0007669"/>
    <property type="project" value="TreeGrafter"/>
</dbReference>
<dbReference type="GO" id="GO:0015075">
    <property type="term" value="F:monoatomic ion transmembrane transporter activity"/>
    <property type="evidence" value="ECO:0007669"/>
    <property type="project" value="InterPro"/>
</dbReference>
<keyword evidence="5" id="KW-0029">Amino-acid transport</keyword>
<evidence type="ECO:0000256" key="9">
    <source>
        <dbReference type="SAM" id="Phobius"/>
    </source>
</evidence>
<dbReference type="RefSeq" id="XP_017319179.1">
    <property type="nucleotide sequence ID" value="XM_017463690.3"/>
</dbReference>
<evidence type="ECO:0000256" key="4">
    <source>
        <dbReference type="ARBA" id="ARBA00022692"/>
    </source>
</evidence>
<dbReference type="AlphaFoldDB" id="A0A2D0QLL5"/>
<feature type="transmembrane region" description="Helical" evidence="9">
    <location>
        <begin position="271"/>
        <end position="289"/>
    </location>
</feature>
<evidence type="ECO:0000256" key="3">
    <source>
        <dbReference type="ARBA" id="ARBA00022448"/>
    </source>
</evidence>
<feature type="transmembrane region" description="Helical" evidence="9">
    <location>
        <begin position="229"/>
        <end position="250"/>
    </location>
</feature>
<evidence type="ECO:0000256" key="5">
    <source>
        <dbReference type="ARBA" id="ARBA00022970"/>
    </source>
</evidence>
<dbReference type="InterPro" id="IPR004686">
    <property type="entry name" value="Mtc"/>
</dbReference>
<keyword evidence="3" id="KW-0813">Transport</keyword>
<dbReference type="PANTHER" id="PTHR11153:SF3">
    <property type="entry name" value="SIDEROFLEXIN-4"/>
    <property type="match status" value="1"/>
</dbReference>
<sequence length="316" mass="34468">MDPNLEYWHNNGKSFLSRLRIWLNILDPSSILSSDVEIENARSLIRGEGNQLKNEKVSSAWNLSLCSVHADTGELISPVFRPQAFLPVSAPLVIASFVPHKGVTPALFWQFILQSYCAGFNHANRNATATPQNKPSLKQALLITGTVTYSTFAGALPQIIIQRLAVSSSSAQAFCRSVLPVPLSACLAAFSVFVVRSEESENGIKVFDSSGNSVGVSKEAAFKAVKETAISRAALFGITAVVPNLLVLLLKRTRLAQRNPMMLAPVRHISTAIALGLMIPVSFSLFPQLGKIKKEHLEKELQSLTDDGELFYHRGL</sequence>
<dbReference type="Proteomes" id="UP000221080">
    <property type="component" value="Chromosome 3"/>
</dbReference>
<proteinExistence type="inferred from homology"/>
<evidence type="ECO:0000256" key="1">
    <source>
        <dbReference type="ARBA" id="ARBA00004225"/>
    </source>
</evidence>
<accession>A0A2D0QLL5</accession>
<keyword evidence="10" id="KW-1185">Reference proteome</keyword>
<evidence type="ECO:0000256" key="7">
    <source>
        <dbReference type="ARBA" id="ARBA00023128"/>
    </source>
</evidence>
<evidence type="ECO:0000313" key="11">
    <source>
        <dbReference type="RefSeq" id="XP_017319179.1"/>
    </source>
</evidence>
<organism evidence="10 11">
    <name type="scientific">Ictalurus punctatus</name>
    <name type="common">Channel catfish</name>
    <name type="synonym">Silurus punctatus</name>
    <dbReference type="NCBI Taxonomy" id="7998"/>
    <lineage>
        <taxon>Eukaryota</taxon>
        <taxon>Metazoa</taxon>
        <taxon>Chordata</taxon>
        <taxon>Craniata</taxon>
        <taxon>Vertebrata</taxon>
        <taxon>Euteleostomi</taxon>
        <taxon>Actinopterygii</taxon>
        <taxon>Neopterygii</taxon>
        <taxon>Teleostei</taxon>
        <taxon>Ostariophysi</taxon>
        <taxon>Siluriformes</taxon>
        <taxon>Ictaluridae</taxon>
        <taxon>Ictalurus</taxon>
    </lineage>
</organism>
<dbReference type="OrthoDB" id="6608471at2759"/>
<dbReference type="GO" id="GO:0005743">
    <property type="term" value="C:mitochondrial inner membrane"/>
    <property type="evidence" value="ECO:0007669"/>
    <property type="project" value="TreeGrafter"/>
</dbReference>
<comment type="similarity">
    <text evidence="2">Belongs to the sideroflexin family.</text>
</comment>
<name>A0A2D0QLL5_ICTPU</name>